<dbReference type="Gene3D" id="3.40.50.300">
    <property type="entry name" value="P-loop containing nucleotide triphosphate hydrolases"/>
    <property type="match status" value="1"/>
</dbReference>
<accession>A0ABV0B8Z7</accession>
<sequence length="281" mass="30430">MGVLDAIISLQSELPEVTDVTHRGPNWTLGQDQYRLKVPGIVDMLVRGGRTIDYHLLGGTAADAAAFVASTGLGALLHQRGDVVLHASAVQVGQGAVLFCGPSGAGKSTIAAALVERGYPLVNDDFCAVRTLGDQVLLYPDGRQHKLWEQAVDHLAAGDRVGQPIRPALSKFYVAPRLASANGEPLPISAVYALREDRRPDSATIEKLNVVDAARALRRNAYRPMLTRLMGQQQLYFEMSVRLLRQAVVGELVRAMDFASMPVTLDRLEAEWVRSGLLQAA</sequence>
<dbReference type="InterPro" id="IPR027417">
    <property type="entry name" value="P-loop_NTPase"/>
</dbReference>
<comment type="caution">
    <text evidence="2">The sequence shown here is derived from an EMBL/GenBank/DDBJ whole genome shotgun (WGS) entry which is preliminary data.</text>
</comment>
<evidence type="ECO:0000313" key="2">
    <source>
        <dbReference type="EMBL" id="MEN3746545.1"/>
    </source>
</evidence>
<keyword evidence="3" id="KW-1185">Reference proteome</keyword>
<gene>
    <name evidence="2" type="ORF">TPR58_05155</name>
</gene>
<organism evidence="2 3">
    <name type="scientific">Sphingomonas rustica</name>
    <dbReference type="NCBI Taxonomy" id="3103142"/>
    <lineage>
        <taxon>Bacteria</taxon>
        <taxon>Pseudomonadati</taxon>
        <taxon>Pseudomonadota</taxon>
        <taxon>Alphaproteobacteria</taxon>
        <taxon>Sphingomonadales</taxon>
        <taxon>Sphingomonadaceae</taxon>
        <taxon>Sphingomonas</taxon>
    </lineage>
</organism>
<dbReference type="Proteomes" id="UP001427805">
    <property type="component" value="Unassembled WGS sequence"/>
</dbReference>
<reference evidence="2 3" key="1">
    <citation type="submission" date="2024-05" db="EMBL/GenBank/DDBJ databases">
        <title>Sphingomonas sp. HF-S3 16S ribosomal RNA gene Genome sequencing and assembly.</title>
        <authorList>
            <person name="Lee H."/>
        </authorList>
    </citation>
    <scope>NUCLEOTIDE SEQUENCE [LARGE SCALE GENOMIC DNA]</scope>
    <source>
        <strain evidence="2 3">HF-S3</strain>
    </source>
</reference>
<protein>
    <recommendedName>
        <fullName evidence="1">HPr kinase/phosphorylase C-terminal domain-containing protein</fullName>
    </recommendedName>
</protein>
<feature type="domain" description="HPr kinase/phosphorylase C-terminal" evidence="1">
    <location>
        <begin position="84"/>
        <end position="138"/>
    </location>
</feature>
<dbReference type="EMBL" id="JBDIZK010000002">
    <property type="protein sequence ID" value="MEN3746545.1"/>
    <property type="molecule type" value="Genomic_DNA"/>
</dbReference>
<name>A0ABV0B8Z7_9SPHN</name>
<proteinExistence type="predicted"/>
<evidence type="ECO:0000259" key="1">
    <source>
        <dbReference type="Pfam" id="PF07475"/>
    </source>
</evidence>
<dbReference type="SUPFAM" id="SSF53795">
    <property type="entry name" value="PEP carboxykinase-like"/>
    <property type="match status" value="1"/>
</dbReference>
<dbReference type="Pfam" id="PF07475">
    <property type="entry name" value="Hpr_kinase_C"/>
    <property type="match status" value="1"/>
</dbReference>
<evidence type="ECO:0000313" key="3">
    <source>
        <dbReference type="Proteomes" id="UP001427805"/>
    </source>
</evidence>
<dbReference type="InterPro" id="IPR011104">
    <property type="entry name" value="Hpr_kin/Pase_C"/>
</dbReference>